<keyword evidence="2" id="KW-0964">Secreted</keyword>
<feature type="repeat" description="TNFR-Cys" evidence="8">
    <location>
        <begin position="66"/>
        <end position="107"/>
    </location>
</feature>
<dbReference type="PANTHER" id="PTHR23097">
    <property type="entry name" value="TUMOR NECROSIS FACTOR RECEPTOR SUPERFAMILY MEMBER"/>
    <property type="match status" value="1"/>
</dbReference>
<comment type="caution">
    <text evidence="8">Lacks conserved residue(s) required for the propagation of feature annotation.</text>
</comment>
<evidence type="ECO:0000256" key="5">
    <source>
        <dbReference type="ARBA" id="ARBA00022737"/>
    </source>
</evidence>
<name>A0A6B9D955_PRODO</name>
<evidence type="ECO:0000256" key="2">
    <source>
        <dbReference type="ARBA" id="ARBA00022525"/>
    </source>
</evidence>
<dbReference type="EMBL" id="MK965520">
    <property type="protein sequence ID" value="QGX42137.1"/>
    <property type="molecule type" value="mRNA"/>
</dbReference>
<evidence type="ECO:0000256" key="6">
    <source>
        <dbReference type="ARBA" id="ARBA00023157"/>
    </source>
</evidence>
<feature type="disulfide bond" evidence="8">
    <location>
        <begin position="89"/>
        <end position="107"/>
    </location>
</feature>
<dbReference type="PROSITE" id="PS50050">
    <property type="entry name" value="TNFR_NGFR_2"/>
    <property type="match status" value="1"/>
</dbReference>
<dbReference type="InterPro" id="IPR052459">
    <property type="entry name" value="TNFRSF_decoy_receptor"/>
</dbReference>
<evidence type="ECO:0000256" key="8">
    <source>
        <dbReference type="PROSITE-ProRule" id="PRU00206"/>
    </source>
</evidence>
<accession>A0A6B9D955</accession>
<feature type="domain" description="TNFR-Cys" evidence="10">
    <location>
        <begin position="66"/>
        <end position="107"/>
    </location>
</feature>
<evidence type="ECO:0000259" key="10">
    <source>
        <dbReference type="PROSITE" id="PS50050"/>
    </source>
</evidence>
<evidence type="ECO:0000256" key="7">
    <source>
        <dbReference type="ARBA" id="ARBA00023180"/>
    </source>
</evidence>
<sequence length="310" mass="35601">MLLGRWHLGLAVLLAVCGGGDGHETGIPTYKHWDAATGQTILCNRCPPGEYLKHHCTSIHPTECVPCPENHYTQYWNYINQCQYCKRFCSELQYVKHECNATHNRVCECSKGYYFYFDFCLKHSACPPGYGVEVEGTPHTNTVCKKCSKGFFSSQTSSIEYCKRHTDCESLGHKLSINGTSWHDNICFPLQNTNLKGITLYEEVLLQFLSRQNSSRHHRVLQLGRKLLGSKNAKHLFKQNSTLSPEMLVFLYVQEWKKKEKYKCLTAERLVDYLRTAGLKRIARKVGRKFIKNRYANIPEDGCNLSLVVD</sequence>
<evidence type="ECO:0000256" key="3">
    <source>
        <dbReference type="ARBA" id="ARBA00022703"/>
    </source>
</evidence>
<feature type="signal peptide" evidence="9">
    <location>
        <begin position="1"/>
        <end position="22"/>
    </location>
</feature>
<keyword evidence="4 9" id="KW-0732">Signal</keyword>
<dbReference type="GO" id="GO:0006915">
    <property type="term" value="P:apoptotic process"/>
    <property type="evidence" value="ECO:0007669"/>
    <property type="project" value="UniProtKB-KW"/>
</dbReference>
<reference evidence="11" key="1">
    <citation type="submission" date="2019-05" db="EMBL/GenBank/DDBJ databases">
        <authorList>
            <person name="Heimroth R.D."/>
        </authorList>
    </citation>
    <scope>NUCLEOTIDE SEQUENCE</scope>
</reference>
<dbReference type="Pfam" id="PF00020">
    <property type="entry name" value="TNFR_c6"/>
    <property type="match status" value="3"/>
</dbReference>
<evidence type="ECO:0000256" key="9">
    <source>
        <dbReference type="SAM" id="SignalP"/>
    </source>
</evidence>
<keyword evidence="5" id="KW-0677">Repeat</keyword>
<dbReference type="GO" id="GO:0005576">
    <property type="term" value="C:extracellular region"/>
    <property type="evidence" value="ECO:0007669"/>
    <property type="project" value="UniProtKB-SubCell"/>
</dbReference>
<keyword evidence="7" id="KW-0325">Glycoprotein</keyword>
<comment type="subcellular location">
    <subcellularLocation>
        <location evidence="1">Secreted</location>
    </subcellularLocation>
</comment>
<keyword evidence="6 8" id="KW-1015">Disulfide bond</keyword>
<dbReference type="PANTHER" id="PTHR23097:SF90">
    <property type="entry name" value="TUMOR NECROSIS FACTOR RECEPTOR SUPERFAMILY MEMBER 11B"/>
    <property type="match status" value="1"/>
</dbReference>
<evidence type="ECO:0000313" key="11">
    <source>
        <dbReference type="EMBL" id="QGX42137.1"/>
    </source>
</evidence>
<protein>
    <submittedName>
        <fullName evidence="11">TNFRSF11B</fullName>
    </submittedName>
</protein>
<dbReference type="InterPro" id="IPR001368">
    <property type="entry name" value="TNFR/NGFR_Cys_rich_reg"/>
</dbReference>
<organism evidence="11">
    <name type="scientific">Protopterus dolloi</name>
    <name type="common">Slender lungfish</name>
    <dbReference type="NCBI Taxonomy" id="27779"/>
    <lineage>
        <taxon>Eukaryota</taxon>
        <taxon>Metazoa</taxon>
        <taxon>Chordata</taxon>
        <taxon>Craniata</taxon>
        <taxon>Vertebrata</taxon>
        <taxon>Euteleostomi</taxon>
        <taxon>Dipnomorpha</taxon>
        <taxon>Ceratodontiformes</taxon>
        <taxon>Lepidosirenoidei</taxon>
        <taxon>Protopteridae</taxon>
        <taxon>Protopterus</taxon>
    </lineage>
</organism>
<dbReference type="SMART" id="SM00208">
    <property type="entry name" value="TNFR"/>
    <property type="match status" value="4"/>
</dbReference>
<feature type="chain" id="PRO_5025667803" evidence="9">
    <location>
        <begin position="23"/>
        <end position="310"/>
    </location>
</feature>
<dbReference type="Gene3D" id="2.10.50.10">
    <property type="entry name" value="Tumor Necrosis Factor Receptor, subunit A, domain 2"/>
    <property type="match status" value="3"/>
</dbReference>
<evidence type="ECO:0000256" key="4">
    <source>
        <dbReference type="ARBA" id="ARBA00022729"/>
    </source>
</evidence>
<dbReference type="AlphaFoldDB" id="A0A6B9D955"/>
<dbReference type="SUPFAM" id="SSF57586">
    <property type="entry name" value="TNF receptor-like"/>
    <property type="match status" value="2"/>
</dbReference>
<evidence type="ECO:0000256" key="1">
    <source>
        <dbReference type="ARBA" id="ARBA00004613"/>
    </source>
</evidence>
<proteinExistence type="evidence at transcript level"/>
<feature type="disulfide bond" evidence="8">
    <location>
        <begin position="67"/>
        <end position="82"/>
    </location>
</feature>
<keyword evidence="3" id="KW-0053">Apoptosis</keyword>